<protein>
    <submittedName>
        <fullName evidence="1">Uncharacterized protein</fullName>
    </submittedName>
</protein>
<sequence>MKRSSSVTAHIHVARALPPRRNAGAMRPSSFALRRAPVVLNPQYVAASAVVR</sequence>
<reference evidence="1" key="1">
    <citation type="submission" date="2021-12" db="EMBL/GenBank/DDBJ databases">
        <title>Discovery of the Pendulisporaceae a myxobacterial family with distinct sporulation behavior and unique specialized metabolism.</title>
        <authorList>
            <person name="Garcia R."/>
            <person name="Popoff A."/>
            <person name="Bader C.D."/>
            <person name="Loehr J."/>
            <person name="Walesch S."/>
            <person name="Walt C."/>
            <person name="Boldt J."/>
            <person name="Bunk B."/>
            <person name="Haeckl F.J.F.P.J."/>
            <person name="Gunesch A.P."/>
            <person name="Birkelbach J."/>
            <person name="Nuebel U."/>
            <person name="Pietschmann T."/>
            <person name="Bach T."/>
            <person name="Mueller R."/>
        </authorList>
    </citation>
    <scope>NUCLEOTIDE SEQUENCE</scope>
    <source>
        <strain evidence="1">MSr11367</strain>
    </source>
</reference>
<proteinExistence type="predicted"/>
<name>A0ABZ2L6Q4_9BACT</name>
<dbReference type="Proteomes" id="UP001374803">
    <property type="component" value="Chromosome"/>
</dbReference>
<organism evidence="1 2">
    <name type="scientific">Pendulispora rubella</name>
    <dbReference type="NCBI Taxonomy" id="2741070"/>
    <lineage>
        <taxon>Bacteria</taxon>
        <taxon>Pseudomonadati</taxon>
        <taxon>Myxococcota</taxon>
        <taxon>Myxococcia</taxon>
        <taxon>Myxococcales</taxon>
        <taxon>Sorangiineae</taxon>
        <taxon>Pendulisporaceae</taxon>
        <taxon>Pendulispora</taxon>
    </lineage>
</organism>
<evidence type="ECO:0000313" key="1">
    <source>
        <dbReference type="EMBL" id="WXB06622.1"/>
    </source>
</evidence>
<dbReference type="RefSeq" id="WP_394836271.1">
    <property type="nucleotide sequence ID" value="NZ_CP089929.1"/>
</dbReference>
<gene>
    <name evidence="1" type="ORF">LVJ94_05105</name>
</gene>
<evidence type="ECO:0000313" key="2">
    <source>
        <dbReference type="Proteomes" id="UP001374803"/>
    </source>
</evidence>
<dbReference type="EMBL" id="CP089983">
    <property type="protein sequence ID" value="WXB06622.1"/>
    <property type="molecule type" value="Genomic_DNA"/>
</dbReference>
<keyword evidence="2" id="KW-1185">Reference proteome</keyword>
<accession>A0ABZ2L6Q4</accession>